<evidence type="ECO:0000259" key="1">
    <source>
        <dbReference type="PROSITE" id="PS51725"/>
    </source>
</evidence>
<dbReference type="Pfam" id="PF03992">
    <property type="entry name" value="ABM"/>
    <property type="match status" value="1"/>
</dbReference>
<protein>
    <submittedName>
        <fullName evidence="2">Antibiotic biosynthesis monooxygenase</fullName>
    </submittedName>
</protein>
<dbReference type="Proteomes" id="UP000439123">
    <property type="component" value="Unassembled WGS sequence"/>
</dbReference>
<accession>A0A1Q8F6M5</accession>
<sequence>MSSPVIVIAQLEAKPEFAAQFRAALEPLIAATLQEAGCQRYQLHQDLDNPNSWMLYEVWESEAALTAHQGQPHFTEFVAKAEPWFASSTIRRYQPLGA</sequence>
<proteinExistence type="predicted"/>
<reference evidence="2 3" key="1">
    <citation type="submission" date="2019-10" db="EMBL/GenBank/DDBJ databases">
        <authorList>
            <person name="Karimi E."/>
        </authorList>
    </citation>
    <scope>NUCLEOTIDE SEQUENCE [LARGE SCALE GENOMIC DNA]</scope>
    <source>
        <strain evidence="2">Aeromonas sp. 8C</strain>
    </source>
</reference>
<dbReference type="GO" id="GO:0004497">
    <property type="term" value="F:monooxygenase activity"/>
    <property type="evidence" value="ECO:0007669"/>
    <property type="project" value="UniProtKB-KW"/>
</dbReference>
<dbReference type="EMBL" id="CABWLC010000012">
    <property type="protein sequence ID" value="VXA85144.1"/>
    <property type="molecule type" value="Genomic_DNA"/>
</dbReference>
<dbReference type="PROSITE" id="PS51725">
    <property type="entry name" value="ABM"/>
    <property type="match status" value="1"/>
</dbReference>
<dbReference type="InterPro" id="IPR007138">
    <property type="entry name" value="ABM_dom"/>
</dbReference>
<organism evidence="2 3">
    <name type="scientific">Aeromonas veronii</name>
    <dbReference type="NCBI Taxonomy" id="654"/>
    <lineage>
        <taxon>Bacteria</taxon>
        <taxon>Pseudomonadati</taxon>
        <taxon>Pseudomonadota</taxon>
        <taxon>Gammaproteobacteria</taxon>
        <taxon>Aeromonadales</taxon>
        <taxon>Aeromonadaceae</taxon>
        <taxon>Aeromonas</taxon>
    </lineage>
</organism>
<feature type="domain" description="ABM" evidence="1">
    <location>
        <begin position="5"/>
        <end position="93"/>
    </location>
</feature>
<dbReference type="PANTHER" id="PTHR33336:SF3">
    <property type="entry name" value="ABM DOMAIN-CONTAINING PROTEIN"/>
    <property type="match status" value="1"/>
</dbReference>
<dbReference type="OrthoDB" id="9812192at2"/>
<dbReference type="SUPFAM" id="SSF54909">
    <property type="entry name" value="Dimeric alpha+beta barrel"/>
    <property type="match status" value="1"/>
</dbReference>
<name>A0A1Q8F6M5_AERVE</name>
<dbReference type="AlphaFoldDB" id="A0A1Q8F6M5"/>
<dbReference type="PANTHER" id="PTHR33336">
    <property type="entry name" value="QUINOL MONOOXYGENASE YGIN-RELATED"/>
    <property type="match status" value="1"/>
</dbReference>
<dbReference type="InterPro" id="IPR050744">
    <property type="entry name" value="AI-2_Isomerase_LsrG"/>
</dbReference>
<keyword evidence="2" id="KW-0560">Oxidoreductase</keyword>
<dbReference type="InterPro" id="IPR011008">
    <property type="entry name" value="Dimeric_a/b-barrel"/>
</dbReference>
<evidence type="ECO:0000313" key="2">
    <source>
        <dbReference type="EMBL" id="VXA85144.1"/>
    </source>
</evidence>
<accession>A0A653L110</accession>
<evidence type="ECO:0000313" key="3">
    <source>
        <dbReference type="Proteomes" id="UP000439123"/>
    </source>
</evidence>
<keyword evidence="2" id="KW-0503">Monooxygenase</keyword>
<dbReference type="Gene3D" id="3.30.70.100">
    <property type="match status" value="1"/>
</dbReference>
<gene>
    <name evidence="2" type="ORF">AERO8C_20294</name>
</gene>
<dbReference type="RefSeq" id="WP_040097728.1">
    <property type="nucleotide sequence ID" value="NZ_CABMOE010000001.1"/>
</dbReference>